<evidence type="ECO:0000256" key="2">
    <source>
        <dbReference type="ARBA" id="ARBA00022448"/>
    </source>
</evidence>
<feature type="transmembrane region" description="Helical" evidence="6">
    <location>
        <begin position="342"/>
        <end position="365"/>
    </location>
</feature>
<dbReference type="AlphaFoldDB" id="A0A261SMA5"/>
<feature type="transmembrane region" description="Helical" evidence="6">
    <location>
        <begin position="118"/>
        <end position="140"/>
    </location>
</feature>
<comment type="subcellular location">
    <subcellularLocation>
        <location evidence="1">Membrane</location>
        <topology evidence="1">Multi-pass membrane protein</topology>
    </subcellularLocation>
</comment>
<feature type="transmembrane region" description="Helical" evidence="6">
    <location>
        <begin position="30"/>
        <end position="53"/>
    </location>
</feature>
<feature type="transmembrane region" description="Helical" evidence="6">
    <location>
        <begin position="146"/>
        <end position="168"/>
    </location>
</feature>
<dbReference type="SUPFAM" id="SSF103473">
    <property type="entry name" value="MFS general substrate transporter"/>
    <property type="match status" value="1"/>
</dbReference>
<gene>
    <name evidence="8" type="ORF">CAL29_02325</name>
</gene>
<evidence type="ECO:0000259" key="7">
    <source>
        <dbReference type="PROSITE" id="PS50850"/>
    </source>
</evidence>
<reference evidence="9" key="1">
    <citation type="submission" date="2017-05" db="EMBL/GenBank/DDBJ databases">
        <title>Complete and WGS of Bordetella genogroups.</title>
        <authorList>
            <person name="Spilker T."/>
            <person name="Lipuma J."/>
        </authorList>
    </citation>
    <scope>NUCLEOTIDE SEQUENCE [LARGE SCALE GENOMIC DNA]</scope>
    <source>
        <strain evidence="9">AU16122</strain>
    </source>
</reference>
<evidence type="ECO:0000256" key="5">
    <source>
        <dbReference type="ARBA" id="ARBA00023136"/>
    </source>
</evidence>
<dbReference type="InterPro" id="IPR036259">
    <property type="entry name" value="MFS_trans_sf"/>
</dbReference>
<dbReference type="Pfam" id="PF07690">
    <property type="entry name" value="MFS_1"/>
    <property type="match status" value="1"/>
</dbReference>
<evidence type="ECO:0000313" key="8">
    <source>
        <dbReference type="EMBL" id="OZI38559.1"/>
    </source>
</evidence>
<keyword evidence="2" id="KW-0813">Transport</keyword>
<proteinExistence type="predicted"/>
<name>A0A261SMA5_9BORD</name>
<dbReference type="Gene3D" id="1.20.1250.20">
    <property type="entry name" value="MFS general substrate transporter like domains"/>
    <property type="match status" value="2"/>
</dbReference>
<keyword evidence="9" id="KW-1185">Reference proteome</keyword>
<dbReference type="GO" id="GO:0016020">
    <property type="term" value="C:membrane"/>
    <property type="evidence" value="ECO:0007669"/>
    <property type="project" value="UniProtKB-SubCell"/>
</dbReference>
<feature type="transmembrane region" description="Helical" evidence="6">
    <location>
        <begin position="306"/>
        <end position="330"/>
    </location>
</feature>
<feature type="transmembrane region" description="Helical" evidence="6">
    <location>
        <begin position="248"/>
        <end position="269"/>
    </location>
</feature>
<evidence type="ECO:0000313" key="9">
    <source>
        <dbReference type="Proteomes" id="UP000216020"/>
    </source>
</evidence>
<dbReference type="Proteomes" id="UP000216020">
    <property type="component" value="Unassembled WGS sequence"/>
</dbReference>
<dbReference type="PANTHER" id="PTHR43791:SF36">
    <property type="entry name" value="TRANSPORTER, PUTATIVE (AFU_ORTHOLOGUE AFUA_6G08340)-RELATED"/>
    <property type="match status" value="1"/>
</dbReference>
<organism evidence="8 9">
    <name type="scientific">Bordetella genomosp. 10</name>
    <dbReference type="NCBI Taxonomy" id="1416804"/>
    <lineage>
        <taxon>Bacteria</taxon>
        <taxon>Pseudomonadati</taxon>
        <taxon>Pseudomonadota</taxon>
        <taxon>Betaproteobacteria</taxon>
        <taxon>Burkholderiales</taxon>
        <taxon>Alcaligenaceae</taxon>
        <taxon>Bordetella</taxon>
    </lineage>
</organism>
<dbReference type="GO" id="GO:0022857">
    <property type="term" value="F:transmembrane transporter activity"/>
    <property type="evidence" value="ECO:0007669"/>
    <property type="project" value="InterPro"/>
</dbReference>
<dbReference type="PANTHER" id="PTHR43791">
    <property type="entry name" value="PERMEASE-RELATED"/>
    <property type="match status" value="1"/>
</dbReference>
<feature type="transmembrane region" description="Helical" evidence="6">
    <location>
        <begin position="281"/>
        <end position="300"/>
    </location>
</feature>
<evidence type="ECO:0000256" key="6">
    <source>
        <dbReference type="SAM" id="Phobius"/>
    </source>
</evidence>
<feature type="transmembrane region" description="Helical" evidence="6">
    <location>
        <begin position="84"/>
        <end position="106"/>
    </location>
</feature>
<evidence type="ECO:0000256" key="1">
    <source>
        <dbReference type="ARBA" id="ARBA00004141"/>
    </source>
</evidence>
<feature type="transmembrane region" description="Helical" evidence="6">
    <location>
        <begin position="214"/>
        <end position="236"/>
    </location>
</feature>
<comment type="caution">
    <text evidence="8">The sequence shown here is derived from an EMBL/GenBank/DDBJ whole genome shotgun (WGS) entry which is preliminary data.</text>
</comment>
<evidence type="ECO:0000256" key="3">
    <source>
        <dbReference type="ARBA" id="ARBA00022692"/>
    </source>
</evidence>
<dbReference type="InterPro" id="IPR011701">
    <property type="entry name" value="MFS"/>
</dbReference>
<dbReference type="PROSITE" id="PS50850">
    <property type="entry name" value="MFS"/>
    <property type="match status" value="1"/>
</dbReference>
<evidence type="ECO:0000256" key="4">
    <source>
        <dbReference type="ARBA" id="ARBA00022989"/>
    </source>
</evidence>
<accession>A0A261SMA5</accession>
<feature type="transmembrane region" description="Helical" evidence="6">
    <location>
        <begin position="60"/>
        <end position="78"/>
    </location>
</feature>
<feature type="transmembrane region" description="Helical" evidence="6">
    <location>
        <begin position="371"/>
        <end position="395"/>
    </location>
</feature>
<protein>
    <submittedName>
        <fullName evidence="8">MFS transporter</fullName>
    </submittedName>
</protein>
<sequence length="412" mass="44447">MYTISFFDRANIGMALPHITKELGLTSIEAGWVGAAFAWGYVVTQVGGGLIALLVNPRRLIGIALLLFGGAALATGFARTFHELVALRILLGLAEGPIYAAVSLFLSQWFMKPERGRAFGIWNLAIPAGGFLAGPISGAILSHYDWRMMMILEGVPAWIFCVVWFIAIPKSVDSAAWLAVEDRNVLKAELDAEQAAYQKPEADPWWRVLGEPAVWFLTAGFALNGVLMYGTTLWLPTIMRSYGSLSEIWIGVFSGLPFVASMLGIFYISRRSDLHGQERRWHAAVPTMLTGVMMAMAALVPAQLYYLQILLFVAVGFTLKMINPLIFSWLTEILPTRKAIPAVAIVSGVGNLIGQSVGPLVVGYVKSVSNTYLPSLLVLALSAVLGGVAIALAGAGGRGEKRYSRLGAAARS</sequence>
<keyword evidence="5 6" id="KW-0472">Membrane</keyword>
<keyword evidence="4 6" id="KW-1133">Transmembrane helix</keyword>
<feature type="domain" description="Major facilitator superfamily (MFS) profile" evidence="7">
    <location>
        <begin position="1"/>
        <end position="398"/>
    </location>
</feature>
<dbReference type="OrthoDB" id="8596007at2"/>
<keyword evidence="3 6" id="KW-0812">Transmembrane</keyword>
<dbReference type="InterPro" id="IPR020846">
    <property type="entry name" value="MFS_dom"/>
</dbReference>
<dbReference type="EMBL" id="NEVM01000001">
    <property type="protein sequence ID" value="OZI38559.1"/>
    <property type="molecule type" value="Genomic_DNA"/>
</dbReference>